<sequence>MENLISNCSGSESHRNLDSKSFSRLKPGAPQYTWLSASSLASRKAIEDSSYTTTAPQSPGAPTPPSGQVSYKPCLDKTGLDTVDSKLIDQTTDKVQPQNTDRRSDKCRDCIIKAGSGNRKRAPDTRKAPCEPLHRKVEHAINSYAFAGCATQLYGSTIACRRRFSFNHHDHADTTGNPYRQA</sequence>
<feature type="region of interest" description="Disordered" evidence="1">
    <location>
        <begin position="1"/>
        <end position="28"/>
    </location>
</feature>
<dbReference type="VEuPathDB" id="FungiDB:ATEG_08897"/>
<feature type="region of interest" description="Disordered" evidence="1">
    <location>
        <begin position="48"/>
        <end position="70"/>
    </location>
</feature>
<evidence type="ECO:0000256" key="1">
    <source>
        <dbReference type="SAM" id="MobiDB-lite"/>
    </source>
</evidence>
<reference evidence="3" key="1">
    <citation type="submission" date="2005-09" db="EMBL/GenBank/DDBJ databases">
        <title>Annotation of the Aspergillus terreus NIH2624 genome.</title>
        <authorList>
            <person name="Birren B.W."/>
            <person name="Lander E.S."/>
            <person name="Galagan J.E."/>
            <person name="Nusbaum C."/>
            <person name="Devon K."/>
            <person name="Henn M."/>
            <person name="Ma L.-J."/>
            <person name="Jaffe D.B."/>
            <person name="Butler J."/>
            <person name="Alvarez P."/>
            <person name="Gnerre S."/>
            <person name="Grabherr M."/>
            <person name="Kleber M."/>
            <person name="Mauceli E.W."/>
            <person name="Brockman W."/>
            <person name="Rounsley S."/>
            <person name="Young S.K."/>
            <person name="LaButti K."/>
            <person name="Pushparaj V."/>
            <person name="DeCaprio D."/>
            <person name="Crawford M."/>
            <person name="Koehrsen M."/>
            <person name="Engels R."/>
            <person name="Montgomery P."/>
            <person name="Pearson M."/>
            <person name="Howarth C."/>
            <person name="Larson L."/>
            <person name="Luoma S."/>
            <person name="White J."/>
            <person name="Alvarado L."/>
            <person name="Kodira C.D."/>
            <person name="Zeng Q."/>
            <person name="Oleary S."/>
            <person name="Yandava C."/>
            <person name="Denning D.W."/>
            <person name="Nierman W.C."/>
            <person name="Milne T."/>
            <person name="Madden K."/>
        </authorList>
    </citation>
    <scope>NUCLEOTIDE SEQUENCE [LARGE SCALE GENOMIC DNA]</scope>
    <source>
        <strain evidence="3">NIH 2624 / FGSC A1156</strain>
    </source>
</reference>
<evidence type="ECO:0000313" key="3">
    <source>
        <dbReference type="Proteomes" id="UP000007963"/>
    </source>
</evidence>
<dbReference type="HOGENOM" id="CLU_1481672_0_0_1"/>
<dbReference type="GeneID" id="4323161"/>
<dbReference type="OrthoDB" id="4526704at2759"/>
<proteinExistence type="predicted"/>
<dbReference type="AlphaFoldDB" id="Q0CBN7"/>
<protein>
    <submittedName>
        <fullName evidence="2">Uncharacterized protein</fullName>
    </submittedName>
</protein>
<feature type="compositionally biased region" description="Polar residues" evidence="1">
    <location>
        <begin position="1"/>
        <end position="11"/>
    </location>
</feature>
<accession>Q0CBN7</accession>
<dbReference type="RefSeq" id="XP_001217483.1">
    <property type="nucleotide sequence ID" value="XM_001217482.1"/>
</dbReference>
<dbReference type="EMBL" id="CH476606">
    <property type="protein sequence ID" value="EAU31029.1"/>
    <property type="molecule type" value="Genomic_DNA"/>
</dbReference>
<name>Q0CBN7_ASPTN</name>
<gene>
    <name evidence="2" type="ORF">ATEG_08897</name>
</gene>
<evidence type="ECO:0000313" key="2">
    <source>
        <dbReference type="EMBL" id="EAU31029.1"/>
    </source>
</evidence>
<dbReference type="Proteomes" id="UP000007963">
    <property type="component" value="Unassembled WGS sequence"/>
</dbReference>
<organism evidence="2 3">
    <name type="scientific">Aspergillus terreus (strain NIH 2624 / FGSC A1156)</name>
    <dbReference type="NCBI Taxonomy" id="341663"/>
    <lineage>
        <taxon>Eukaryota</taxon>
        <taxon>Fungi</taxon>
        <taxon>Dikarya</taxon>
        <taxon>Ascomycota</taxon>
        <taxon>Pezizomycotina</taxon>
        <taxon>Eurotiomycetes</taxon>
        <taxon>Eurotiomycetidae</taxon>
        <taxon>Eurotiales</taxon>
        <taxon>Aspergillaceae</taxon>
        <taxon>Aspergillus</taxon>
        <taxon>Aspergillus subgen. Circumdati</taxon>
    </lineage>
</organism>